<keyword evidence="3" id="KW-0285">Flavoprotein</keyword>
<evidence type="ECO:0000256" key="6">
    <source>
        <dbReference type="ARBA" id="ARBA00023002"/>
    </source>
</evidence>
<evidence type="ECO:0000256" key="5">
    <source>
        <dbReference type="ARBA" id="ARBA00022857"/>
    </source>
</evidence>
<dbReference type="InterPro" id="IPR050775">
    <property type="entry name" value="FAD-binding_Monooxygenases"/>
</dbReference>
<comment type="caution">
    <text evidence="8">The sequence shown here is derived from an EMBL/GenBank/DDBJ whole genome shotgun (WGS) entry which is preliminary data.</text>
</comment>
<evidence type="ECO:0000256" key="3">
    <source>
        <dbReference type="ARBA" id="ARBA00022630"/>
    </source>
</evidence>
<dbReference type="Pfam" id="PF13738">
    <property type="entry name" value="Pyr_redox_3"/>
    <property type="match status" value="1"/>
</dbReference>
<dbReference type="GO" id="GO:0004497">
    <property type="term" value="F:monooxygenase activity"/>
    <property type="evidence" value="ECO:0007669"/>
    <property type="project" value="UniProtKB-KW"/>
</dbReference>
<dbReference type="Proteomes" id="UP000564378">
    <property type="component" value="Unassembled WGS sequence"/>
</dbReference>
<dbReference type="PANTHER" id="PTHR43098">
    <property type="entry name" value="L-ORNITHINE N(5)-MONOOXYGENASE-RELATED"/>
    <property type="match status" value="1"/>
</dbReference>
<dbReference type="PANTHER" id="PTHR43098:SF3">
    <property type="entry name" value="L-ORNITHINE N(5)-MONOOXYGENASE-RELATED"/>
    <property type="match status" value="1"/>
</dbReference>
<dbReference type="AlphaFoldDB" id="A0A842HWY8"/>
<dbReference type="EMBL" id="JACJVJ010000001">
    <property type="protein sequence ID" value="MBC2776460.1"/>
    <property type="molecule type" value="Genomic_DNA"/>
</dbReference>
<reference evidence="8 9" key="1">
    <citation type="submission" date="2020-08" db="EMBL/GenBank/DDBJ databases">
        <title>Draft genome sequence of Parasphingopyxis sp. GrpM-11.</title>
        <authorList>
            <person name="Oh J."/>
            <person name="Roh D.-H."/>
        </authorList>
    </citation>
    <scope>NUCLEOTIDE SEQUENCE [LARGE SCALE GENOMIC DNA]</scope>
    <source>
        <strain evidence="8 9">GrpM-11</strain>
    </source>
</reference>
<sequence length="556" mass="61121">MRENDVDAVIVGAGFAGLYMLHRLRGLGLSARVFEAGDDVGGTWYWNRYPGARCDVESMEYSFSFDEHLQQEWDWTERYATQPEILRYAQHVAERFDLRRDITFSTRVESAHYDEASDRWTVTTDGGETVSARYCVMATGCLSSPQVPGIPGIADFEGPTYMTGLWPHEGVDFTGQKVAVIGTGSSAIQSIPLIAKQASALTVYQRTPNYIAPAHNHPLDPDYVADVKAHYPDFREEARDTAIGIRLPFGPPEQLALAVPDAEREAHYRKLWDYGGLTMLASYADIGIDLRANETIAEFLRARIREKVRDPETAEKLCPKDYPAGAKRMCVDIGYYETFNLDHVHLVDINEEPIERLTATGIDTATGHRDFDAIVFATGFDAMTGTLGKIDIRGRGGAKLADKWAAGPRAYLGLMSAGFPNLFLITGPGSPSVLSNMIVSIEQHVGWIADCLAAIGGGTIEPLTEAEDAWVEHVNMIAQPTIYMRANSWYLGANIPGKPRIFMPYVGGVNSYRSISREVADKGYAGFAVNGAPNAEIVDFAAHIAMPDALMDMEAA</sequence>
<keyword evidence="9" id="KW-1185">Reference proteome</keyword>
<dbReference type="RefSeq" id="WP_185799742.1">
    <property type="nucleotide sequence ID" value="NZ_JACJVJ010000001.1"/>
</dbReference>
<dbReference type="SUPFAM" id="SSF51905">
    <property type="entry name" value="FAD/NAD(P)-binding domain"/>
    <property type="match status" value="2"/>
</dbReference>
<keyword evidence="4" id="KW-0274">FAD</keyword>
<evidence type="ECO:0000256" key="1">
    <source>
        <dbReference type="ARBA" id="ARBA00001974"/>
    </source>
</evidence>
<comment type="similarity">
    <text evidence="2">Belongs to the FAD-binding monooxygenase family.</text>
</comment>
<proteinExistence type="inferred from homology"/>
<keyword evidence="7" id="KW-0503">Monooxygenase</keyword>
<dbReference type="InterPro" id="IPR036188">
    <property type="entry name" value="FAD/NAD-bd_sf"/>
</dbReference>
<dbReference type="Gene3D" id="3.50.50.60">
    <property type="entry name" value="FAD/NAD(P)-binding domain"/>
    <property type="match status" value="3"/>
</dbReference>
<evidence type="ECO:0000313" key="8">
    <source>
        <dbReference type="EMBL" id="MBC2776460.1"/>
    </source>
</evidence>
<organism evidence="8 9">
    <name type="scientific">Parasphingopyxis marina</name>
    <dbReference type="NCBI Taxonomy" id="2761622"/>
    <lineage>
        <taxon>Bacteria</taxon>
        <taxon>Pseudomonadati</taxon>
        <taxon>Pseudomonadota</taxon>
        <taxon>Alphaproteobacteria</taxon>
        <taxon>Sphingomonadales</taxon>
        <taxon>Sphingomonadaceae</taxon>
        <taxon>Parasphingopyxis</taxon>
    </lineage>
</organism>
<evidence type="ECO:0000313" key="9">
    <source>
        <dbReference type="Proteomes" id="UP000564378"/>
    </source>
</evidence>
<keyword evidence="6" id="KW-0560">Oxidoreductase</keyword>
<evidence type="ECO:0000256" key="7">
    <source>
        <dbReference type="ARBA" id="ARBA00023033"/>
    </source>
</evidence>
<comment type="cofactor">
    <cofactor evidence="1">
        <name>FAD</name>
        <dbReference type="ChEBI" id="CHEBI:57692"/>
    </cofactor>
</comment>
<evidence type="ECO:0000256" key="2">
    <source>
        <dbReference type="ARBA" id="ARBA00010139"/>
    </source>
</evidence>
<keyword evidence="5" id="KW-0521">NADP</keyword>
<accession>A0A842HWY8</accession>
<gene>
    <name evidence="8" type="ORF">H6P80_02380</name>
</gene>
<evidence type="ECO:0000256" key="4">
    <source>
        <dbReference type="ARBA" id="ARBA00022827"/>
    </source>
</evidence>
<name>A0A842HWY8_9SPHN</name>
<protein>
    <submittedName>
        <fullName evidence="8">NAD(P)/FAD-dependent oxidoreductase</fullName>
    </submittedName>
</protein>
<dbReference type="PRINTS" id="PR00411">
    <property type="entry name" value="PNDRDTASEI"/>
</dbReference>